<feature type="transmembrane region" description="Helical" evidence="5">
    <location>
        <begin position="59"/>
        <end position="80"/>
    </location>
</feature>
<dbReference type="AlphaFoldDB" id="A0AAV9P641"/>
<evidence type="ECO:0000313" key="7">
    <source>
        <dbReference type="Proteomes" id="UP001337655"/>
    </source>
</evidence>
<comment type="caution">
    <text evidence="6">The sequence shown here is derived from an EMBL/GenBank/DDBJ whole genome shotgun (WGS) entry which is preliminary data.</text>
</comment>
<evidence type="ECO:0000256" key="4">
    <source>
        <dbReference type="ARBA" id="ARBA00023136"/>
    </source>
</evidence>
<organism evidence="6 7">
    <name type="scientific">Saxophila tyrrhenica</name>
    <dbReference type="NCBI Taxonomy" id="1690608"/>
    <lineage>
        <taxon>Eukaryota</taxon>
        <taxon>Fungi</taxon>
        <taxon>Dikarya</taxon>
        <taxon>Ascomycota</taxon>
        <taxon>Pezizomycotina</taxon>
        <taxon>Dothideomycetes</taxon>
        <taxon>Dothideomycetidae</taxon>
        <taxon>Mycosphaerellales</taxon>
        <taxon>Extremaceae</taxon>
        <taxon>Saxophila</taxon>
    </lineage>
</organism>
<reference evidence="6 7" key="1">
    <citation type="submission" date="2023-08" db="EMBL/GenBank/DDBJ databases">
        <title>Black Yeasts Isolated from many extreme environments.</title>
        <authorList>
            <person name="Coleine C."/>
            <person name="Stajich J.E."/>
            <person name="Selbmann L."/>
        </authorList>
    </citation>
    <scope>NUCLEOTIDE SEQUENCE [LARGE SCALE GENOMIC DNA]</scope>
    <source>
        <strain evidence="6 7">CCFEE 5935</strain>
    </source>
</reference>
<evidence type="ECO:0000256" key="3">
    <source>
        <dbReference type="ARBA" id="ARBA00022989"/>
    </source>
</evidence>
<evidence type="ECO:0000256" key="5">
    <source>
        <dbReference type="SAM" id="Phobius"/>
    </source>
</evidence>
<evidence type="ECO:0000313" key="6">
    <source>
        <dbReference type="EMBL" id="KAK5168329.1"/>
    </source>
</evidence>
<dbReference type="Pfam" id="PF04479">
    <property type="entry name" value="RTA1"/>
    <property type="match status" value="1"/>
</dbReference>
<dbReference type="GO" id="GO:0005886">
    <property type="term" value="C:plasma membrane"/>
    <property type="evidence" value="ECO:0007669"/>
    <property type="project" value="TreeGrafter"/>
</dbReference>
<evidence type="ECO:0000256" key="2">
    <source>
        <dbReference type="ARBA" id="ARBA00022692"/>
    </source>
</evidence>
<keyword evidence="7" id="KW-1185">Reference proteome</keyword>
<dbReference type="Proteomes" id="UP001337655">
    <property type="component" value="Unassembled WGS sequence"/>
</dbReference>
<keyword evidence="4 5" id="KW-0472">Membrane</keyword>
<gene>
    <name evidence="6" type="ORF">LTR77_006898</name>
</gene>
<dbReference type="RefSeq" id="XP_064657939.1">
    <property type="nucleotide sequence ID" value="XM_064804138.1"/>
</dbReference>
<dbReference type="EMBL" id="JAVRRT010000010">
    <property type="protein sequence ID" value="KAK5168329.1"/>
    <property type="molecule type" value="Genomic_DNA"/>
</dbReference>
<dbReference type="PANTHER" id="PTHR31465:SF8">
    <property type="entry name" value="DOMAIN PROTEIN, PUTATIVE (AFU_ORTHOLOGUE AFUA_6G14140)-RELATED"/>
    <property type="match status" value="1"/>
</dbReference>
<dbReference type="GeneID" id="89928237"/>
<feature type="transmembrane region" description="Helical" evidence="5">
    <location>
        <begin position="92"/>
        <end position="112"/>
    </location>
</feature>
<name>A0AAV9P641_9PEZI</name>
<keyword evidence="2 5" id="KW-0812">Transmembrane</keyword>
<feature type="transmembrane region" description="Helical" evidence="5">
    <location>
        <begin position="167"/>
        <end position="192"/>
    </location>
</feature>
<dbReference type="GO" id="GO:0000324">
    <property type="term" value="C:fungal-type vacuole"/>
    <property type="evidence" value="ECO:0007669"/>
    <property type="project" value="TreeGrafter"/>
</dbReference>
<proteinExistence type="predicted"/>
<evidence type="ECO:0000256" key="1">
    <source>
        <dbReference type="ARBA" id="ARBA00004141"/>
    </source>
</evidence>
<dbReference type="PANTHER" id="PTHR31465">
    <property type="entry name" value="PROTEIN RTA1-RELATED"/>
    <property type="match status" value="1"/>
</dbReference>
<keyword evidence="3 5" id="KW-1133">Transmembrane helix</keyword>
<feature type="transmembrane region" description="Helical" evidence="5">
    <location>
        <begin position="133"/>
        <end position="155"/>
    </location>
</feature>
<dbReference type="InterPro" id="IPR007568">
    <property type="entry name" value="RTA1"/>
</dbReference>
<sequence>MSDPYENCTKVTPDCPVSETTYGYAPSLGGNAIYAVIFAVCALIQLVFVFKYWRQWKGFSILVCVGCIGEAGGYVARIFLHNNPWSGGPMSIQFVLLMVAPSFLAAALYMTLRTLVQFFGPEHTRLAERFWTWPFVTADTVGFLMQCGGGIMASAGEVNPALATAGVALMITGVTLQAVVMGIAGVLAIDFALRYRRRQGRGAFRLLTGNLALFLLSMSLAFLLILARCIYRIPELAGGVGGALMRQEVEFMIFDGL</sequence>
<protein>
    <submittedName>
        <fullName evidence="6">Uncharacterized protein</fullName>
    </submittedName>
</protein>
<accession>A0AAV9P641</accession>
<comment type="subcellular location">
    <subcellularLocation>
        <location evidence="1">Membrane</location>
        <topology evidence="1">Multi-pass membrane protein</topology>
    </subcellularLocation>
</comment>
<feature type="transmembrane region" description="Helical" evidence="5">
    <location>
        <begin position="32"/>
        <end position="52"/>
    </location>
</feature>
<feature type="transmembrane region" description="Helical" evidence="5">
    <location>
        <begin position="204"/>
        <end position="227"/>
    </location>
</feature>